<evidence type="ECO:0000313" key="3">
    <source>
        <dbReference type="EMBL" id="KAF0754226.1"/>
    </source>
</evidence>
<dbReference type="Pfam" id="PF21787">
    <property type="entry name" value="TNP-like_RNaseH_N"/>
    <property type="match status" value="1"/>
</dbReference>
<gene>
    <name evidence="3" type="ORF">FWK35_00013194</name>
</gene>
<organism evidence="3 4">
    <name type="scientific">Aphis craccivora</name>
    <name type="common">Cowpea aphid</name>
    <dbReference type="NCBI Taxonomy" id="307492"/>
    <lineage>
        <taxon>Eukaryota</taxon>
        <taxon>Metazoa</taxon>
        <taxon>Ecdysozoa</taxon>
        <taxon>Arthropoda</taxon>
        <taxon>Hexapoda</taxon>
        <taxon>Insecta</taxon>
        <taxon>Pterygota</taxon>
        <taxon>Neoptera</taxon>
        <taxon>Paraneoptera</taxon>
        <taxon>Hemiptera</taxon>
        <taxon>Sternorrhyncha</taxon>
        <taxon>Aphidomorpha</taxon>
        <taxon>Aphidoidea</taxon>
        <taxon>Aphididae</taxon>
        <taxon>Aphidini</taxon>
        <taxon>Aphis</taxon>
        <taxon>Aphis</taxon>
    </lineage>
</organism>
<dbReference type="Proteomes" id="UP000478052">
    <property type="component" value="Unassembled WGS sequence"/>
</dbReference>
<dbReference type="InterPro" id="IPR048365">
    <property type="entry name" value="TNP-like_RNaseH_N"/>
</dbReference>
<comment type="caution">
    <text evidence="3">The sequence shown here is derived from an EMBL/GenBank/DDBJ whole genome shotgun (WGS) entry which is preliminary data.</text>
</comment>
<evidence type="ECO:0000259" key="1">
    <source>
        <dbReference type="Pfam" id="PF21787"/>
    </source>
</evidence>
<proteinExistence type="predicted"/>
<sequence>MNQFNTETIHETPLQSTSMTITLNLNTTILNSQESIESVAIDLSVISKPPNVNLTPIKTPHSISLLLKTPSKFTRYSLTLVTPARRFNFPKTPITRSTPTKTKLKKKLKLFQQKVRQQKGLLNSENSEVISSKFEGLSQEIFLNQLKNCKRRAKGHRYSAEINKICFDIALLFTQSLSILPVNIECTNNTATEALVFMLTSCNGKWKIPIGVESVNCNSEIDEVLEKYNVVFKGLGCFPGEYKIKIKDNNEGILNPPRRVAESIKKELSKTLSDMRKVFPKPSRDFFARIRQRYGFNNNPNVQQFKTAINQILMKNAIKCQTNGNCNTFDDDLFGSILDFKWNRKLTLIDNGDKNDAKMIYDETRNR</sequence>
<keyword evidence="4" id="KW-1185">Reference proteome</keyword>
<reference evidence="3 4" key="1">
    <citation type="submission" date="2019-08" db="EMBL/GenBank/DDBJ databases">
        <title>Whole genome of Aphis craccivora.</title>
        <authorList>
            <person name="Voronova N.V."/>
            <person name="Shulinski R.S."/>
            <person name="Bandarenka Y.V."/>
            <person name="Zhorov D.G."/>
            <person name="Warner D."/>
        </authorList>
    </citation>
    <scope>NUCLEOTIDE SEQUENCE [LARGE SCALE GENOMIC DNA]</scope>
    <source>
        <strain evidence="3">180601</strain>
        <tissue evidence="3">Whole Body</tissue>
    </source>
</reference>
<dbReference type="EMBL" id="VUJU01004475">
    <property type="protein sequence ID" value="KAF0754226.1"/>
    <property type="molecule type" value="Genomic_DNA"/>
</dbReference>
<dbReference type="Pfam" id="PF21789">
    <property type="entry name" value="TNP-like_RNaseH_C"/>
    <property type="match status" value="1"/>
</dbReference>
<feature type="domain" description="Transposable element P transposase-like RNase H C-terminal" evidence="2">
    <location>
        <begin position="286"/>
        <end position="308"/>
    </location>
</feature>
<protein>
    <submittedName>
        <fullName evidence="3">THAP domain-containing protein 1-like</fullName>
    </submittedName>
</protein>
<dbReference type="OrthoDB" id="6630773at2759"/>
<feature type="domain" description="Transposable element P transposase-like RNase H" evidence="1">
    <location>
        <begin position="187"/>
        <end position="216"/>
    </location>
</feature>
<evidence type="ECO:0000259" key="2">
    <source>
        <dbReference type="Pfam" id="PF21789"/>
    </source>
</evidence>
<accession>A0A6G0YE48</accession>
<dbReference type="InterPro" id="IPR048367">
    <property type="entry name" value="TNP-like_RNaseH_C"/>
</dbReference>
<evidence type="ECO:0000313" key="4">
    <source>
        <dbReference type="Proteomes" id="UP000478052"/>
    </source>
</evidence>
<name>A0A6G0YE48_APHCR</name>
<dbReference type="AlphaFoldDB" id="A0A6G0YE48"/>